<dbReference type="NCBIfam" id="TIGR02223">
    <property type="entry name" value="ftsN"/>
    <property type="match status" value="1"/>
</dbReference>
<comment type="subunit">
    <text evidence="1">Interacts with FtsA via its N-terminal cytoplasmic domain.</text>
</comment>
<feature type="region of interest" description="Disordered" evidence="3">
    <location>
        <begin position="128"/>
        <end position="257"/>
    </location>
</feature>
<keyword evidence="1" id="KW-0997">Cell inner membrane</keyword>
<dbReference type="InterPro" id="IPR011930">
    <property type="entry name" value="FtsN"/>
</dbReference>
<sequence length="331" mass="36407">MAQRDYVSRGRSGARRKSTSRKKKSSSPIISKTMVVLAVAVLVVFIGGLYFITHNKPEDAAILPTHPVRPGNGLPPKPEERWRYIKELENRQMGVAAPTEPTAGGEVQTKTQLTPEQRQLLEQMQADMRQQPTTLSEVPYNDPSQVTRTAPVQRQTTTQQPYTQPPAYQQNTQPPVTTHRNVQPVVPQQPVRAPQAQAQVQTQPVRAPQAQAQTQPVQPKPKPKEQPQAQQQQQQPAAITQVAPEKPKDKPKEQEKTQHFMVQCGSFKGTDQAESQRAKLAFEGFEGRITTGGGWNRVVIGPYNNRSGADGTLSRLKSAGISGCIPLATGG</sequence>
<keyword evidence="1" id="KW-0717">Septation</keyword>
<dbReference type="EMBL" id="RCZD01000014">
    <property type="protein sequence ID" value="TPG57271.1"/>
    <property type="molecule type" value="Genomic_DNA"/>
</dbReference>
<proteinExistence type="inferred from homology"/>
<feature type="region of interest" description="Disordered" evidence="3">
    <location>
        <begin position="1"/>
        <end position="27"/>
    </location>
</feature>
<dbReference type="Gene3D" id="3.30.70.1070">
    <property type="entry name" value="Sporulation related repeat"/>
    <property type="match status" value="1"/>
</dbReference>
<feature type="compositionally biased region" description="Low complexity" evidence="3">
    <location>
        <begin position="145"/>
        <end position="175"/>
    </location>
</feature>
<dbReference type="PANTHER" id="PTHR38687">
    <property type="entry name" value="CELL DIVISION PROTEIN DEDD-RELATED"/>
    <property type="match status" value="1"/>
</dbReference>
<evidence type="ECO:0000259" key="4">
    <source>
        <dbReference type="PROSITE" id="PS51724"/>
    </source>
</evidence>
<keyword evidence="1" id="KW-1003">Cell membrane</keyword>
<dbReference type="RefSeq" id="WP_140474726.1">
    <property type="nucleotide sequence ID" value="NZ_RCZD01000014.1"/>
</dbReference>
<organism evidence="5 6">
    <name type="scientific">Ewingella americana</name>
    <dbReference type="NCBI Taxonomy" id="41202"/>
    <lineage>
        <taxon>Bacteria</taxon>
        <taxon>Pseudomonadati</taxon>
        <taxon>Pseudomonadota</taxon>
        <taxon>Gammaproteobacteria</taxon>
        <taxon>Enterobacterales</taxon>
        <taxon>Yersiniaceae</taxon>
        <taxon>Ewingella</taxon>
    </lineage>
</organism>
<dbReference type="GO" id="GO:0000917">
    <property type="term" value="P:division septum assembly"/>
    <property type="evidence" value="ECO:0007669"/>
    <property type="project" value="UniProtKB-KW"/>
</dbReference>
<comment type="subcellular location">
    <subcellularLocation>
        <location evidence="1">Cell inner membrane</location>
        <topology evidence="1">Single-pass type II membrane protein</topology>
    </subcellularLocation>
    <text evidence="1">Localizes to the septum. Localizes to the midcell via interaction with the early cell division protein FtsA and via the periplasmic SPOR domain.</text>
</comment>
<feature type="compositionally biased region" description="Low complexity" evidence="3">
    <location>
        <begin position="226"/>
        <end position="244"/>
    </location>
</feature>
<evidence type="ECO:0000256" key="1">
    <source>
        <dbReference type="HAMAP-Rule" id="MF_02039"/>
    </source>
</evidence>
<keyword evidence="1" id="KW-1133">Transmembrane helix</keyword>
<evidence type="ECO:0000313" key="6">
    <source>
        <dbReference type="Proteomes" id="UP000317663"/>
    </source>
</evidence>
<protein>
    <recommendedName>
        <fullName evidence="1 2">Cell division protein FtsN</fullName>
    </recommendedName>
</protein>
<comment type="caution">
    <text evidence="5">The sequence shown here is derived from an EMBL/GenBank/DDBJ whole genome shotgun (WGS) entry which is preliminary data.</text>
</comment>
<dbReference type="GO" id="GO:0043093">
    <property type="term" value="P:FtsZ-dependent cytokinesis"/>
    <property type="evidence" value="ECO:0007669"/>
    <property type="project" value="UniProtKB-UniRule"/>
</dbReference>
<dbReference type="PANTHER" id="PTHR38687:SF2">
    <property type="entry name" value="CELL DIVISION PROTEIN FTSN"/>
    <property type="match status" value="1"/>
</dbReference>
<feature type="domain" description="SPOR" evidence="4">
    <location>
        <begin position="254"/>
        <end position="329"/>
    </location>
</feature>
<evidence type="ECO:0000256" key="3">
    <source>
        <dbReference type="SAM" id="MobiDB-lite"/>
    </source>
</evidence>
<keyword evidence="1" id="KW-1015">Disulfide bond</keyword>
<keyword evidence="1" id="KW-0812">Transmembrane</keyword>
<dbReference type="GO" id="GO:0005886">
    <property type="term" value="C:plasma membrane"/>
    <property type="evidence" value="ECO:0007669"/>
    <property type="project" value="UniProtKB-SubCell"/>
</dbReference>
<dbReference type="Proteomes" id="UP000317663">
    <property type="component" value="Unassembled WGS sequence"/>
</dbReference>
<feature type="transmembrane region" description="Helical" evidence="1">
    <location>
        <begin position="29"/>
        <end position="52"/>
    </location>
</feature>
<dbReference type="GO" id="GO:0032153">
    <property type="term" value="C:cell division site"/>
    <property type="evidence" value="ECO:0007669"/>
    <property type="project" value="UniProtKB-UniRule"/>
</dbReference>
<gene>
    <name evidence="1 5" type="primary">ftsN</name>
    <name evidence="5" type="ORF">EAH77_21005</name>
</gene>
<feature type="compositionally biased region" description="Low complexity" evidence="3">
    <location>
        <begin position="182"/>
        <end position="217"/>
    </location>
</feature>
<dbReference type="AlphaFoldDB" id="A0A502G6S5"/>
<dbReference type="HAMAP" id="MF_02039">
    <property type="entry name" value="FtsN_entero"/>
    <property type="match status" value="1"/>
</dbReference>
<keyword evidence="6" id="KW-1185">Reference proteome</keyword>
<reference evidence="5 6" key="1">
    <citation type="journal article" date="2019" name="Environ. Microbiol.">
        <title>Species interactions and distinct microbial communities in high Arctic permafrost affected cryosols are associated with the CH4 and CO2 gas fluxes.</title>
        <authorList>
            <person name="Altshuler I."/>
            <person name="Hamel J."/>
            <person name="Turney S."/>
            <person name="Magnuson E."/>
            <person name="Levesque R."/>
            <person name="Greer C."/>
            <person name="Whyte L.G."/>
        </authorList>
    </citation>
    <scope>NUCLEOTIDE SEQUENCE [LARGE SCALE GENOMIC DNA]</scope>
    <source>
        <strain evidence="5 6">E4</strain>
    </source>
</reference>
<dbReference type="GO" id="GO:0042834">
    <property type="term" value="F:peptidoglycan binding"/>
    <property type="evidence" value="ECO:0007669"/>
    <property type="project" value="InterPro"/>
</dbReference>
<accession>A0A502G6S5</accession>
<feature type="compositionally biased region" description="Basic and acidic residues" evidence="3">
    <location>
        <begin position="245"/>
        <end position="257"/>
    </location>
</feature>
<feature type="disulfide bond" evidence="1">
    <location>
        <begin position="264"/>
        <end position="324"/>
    </location>
</feature>
<name>A0A502G6S5_9GAMM</name>
<evidence type="ECO:0000313" key="5">
    <source>
        <dbReference type="EMBL" id="TPG57271.1"/>
    </source>
</evidence>
<dbReference type="OrthoDB" id="8558195at2"/>
<dbReference type="SUPFAM" id="SSF110997">
    <property type="entry name" value="Sporulation related repeat"/>
    <property type="match status" value="1"/>
</dbReference>
<dbReference type="InterPro" id="IPR036680">
    <property type="entry name" value="SPOR-like_sf"/>
</dbReference>
<keyword evidence="1" id="KW-0131">Cell cycle</keyword>
<comment type="similarity">
    <text evidence="1">Belongs to the FtsN family.</text>
</comment>
<comment type="function">
    <text evidence="1">Essential cell division protein that activates septal peptidoglycan synthesis and constriction of the cell. Acts on both sides of the membrane, via interaction with FtsA in the cytoplasm and interaction with the FtsQBL complex in the periplasm. These interactions may induce a conformational switch in both FtsA and FtsQBL, leading to septal peptidoglycan synthesis by FtsI and associated synthases.</text>
</comment>
<dbReference type="Pfam" id="PF05036">
    <property type="entry name" value="SPOR"/>
    <property type="match status" value="1"/>
</dbReference>
<keyword evidence="1 5" id="KW-0132">Cell division</keyword>
<dbReference type="InterPro" id="IPR007730">
    <property type="entry name" value="SPOR-like_dom"/>
</dbReference>
<evidence type="ECO:0000256" key="2">
    <source>
        <dbReference type="NCBIfam" id="TIGR02223"/>
    </source>
</evidence>
<dbReference type="InterPro" id="IPR052521">
    <property type="entry name" value="Cell_div_SPOR-domain"/>
</dbReference>
<feature type="compositionally biased region" description="Basic residues" evidence="3">
    <location>
        <begin position="12"/>
        <end position="25"/>
    </location>
</feature>
<keyword evidence="1" id="KW-0472">Membrane</keyword>
<dbReference type="PROSITE" id="PS51724">
    <property type="entry name" value="SPOR"/>
    <property type="match status" value="1"/>
</dbReference>